<keyword evidence="4" id="KW-0472">Membrane</keyword>
<sequence>MANNFWGKISSPVRQRPRLILGILAVILVLAGWWLWSGNQRSTTSFRTAAVTRGNLQASISATGTVEPEEVVDVGAQVAGKIVAFGKDKHGKPVDYGSVVEPGMVLARIDDSLYAADVEAVKAQLAQNQAQVQYAQANLAQLQAKLYQASRDWARAQKLGPSDALSQADYDAAQSAFETAKANVEVGKAAIVQAQKAVAQSEAALRRAQQNLNYCTIVSPVKGIIIDRRVNIGQTVVSSLSAPSLFLIAKDLTRIQVWASVNEADIGNIHPGQTVTFTVDAYPGMTFQGEVGKIRLNATMTQNVVTYTVEVNTDNTDGKLLPYLTANLRFMVAERKDVLLVPNAALRFLPQPDLILAGSGQHAYNTRHPQGGAQAADQEKKPDTAKGTLWLPAGRQVKPLKVKVGLTDGTQTEVSSPELKAGMQVVVGEVEKGSEAPDKSASPFTPQIFRGKH</sequence>
<comment type="caution">
    <text evidence="7">The sequence shown here is derived from an EMBL/GenBank/DDBJ whole genome shotgun (WGS) entry which is preliminary data.</text>
</comment>
<feature type="domain" description="CusB-like beta-barrel" evidence="6">
    <location>
        <begin position="257"/>
        <end position="331"/>
    </location>
</feature>
<evidence type="ECO:0000256" key="3">
    <source>
        <dbReference type="SAM" id="MobiDB-lite"/>
    </source>
</evidence>
<feature type="region of interest" description="Disordered" evidence="3">
    <location>
        <begin position="430"/>
        <end position="453"/>
    </location>
</feature>
<keyword evidence="4" id="KW-0812">Transmembrane</keyword>
<evidence type="ECO:0000259" key="5">
    <source>
        <dbReference type="Pfam" id="PF25876"/>
    </source>
</evidence>
<dbReference type="PANTHER" id="PTHR32347:SF14">
    <property type="entry name" value="EFFLUX SYSTEM COMPONENT YKNX-RELATED"/>
    <property type="match status" value="1"/>
</dbReference>
<dbReference type="SUPFAM" id="SSF111369">
    <property type="entry name" value="HlyD-like secretion proteins"/>
    <property type="match status" value="2"/>
</dbReference>
<feature type="domain" description="Multidrug resistance protein MdtA-like alpha-helical hairpin" evidence="5">
    <location>
        <begin position="133"/>
        <end position="197"/>
    </location>
</feature>
<dbReference type="GO" id="GO:0030313">
    <property type="term" value="C:cell envelope"/>
    <property type="evidence" value="ECO:0007669"/>
    <property type="project" value="UniProtKB-SubCell"/>
</dbReference>
<dbReference type="Gene3D" id="1.10.287.470">
    <property type="entry name" value="Helix hairpin bin"/>
    <property type="match status" value="1"/>
</dbReference>
<evidence type="ECO:0000259" key="6">
    <source>
        <dbReference type="Pfam" id="PF25954"/>
    </source>
</evidence>
<dbReference type="InterPro" id="IPR058792">
    <property type="entry name" value="Beta-barrel_RND_2"/>
</dbReference>
<keyword evidence="4" id="KW-1133">Transmembrane helix</keyword>
<evidence type="ECO:0000256" key="2">
    <source>
        <dbReference type="ARBA" id="ARBA00023054"/>
    </source>
</evidence>
<reference evidence="7" key="1">
    <citation type="journal article" date="2020" name="mSystems">
        <title>Genome- and Community-Level Interaction Insights into Carbon Utilization and Element Cycling Functions of Hydrothermarchaeota in Hydrothermal Sediment.</title>
        <authorList>
            <person name="Zhou Z."/>
            <person name="Liu Y."/>
            <person name="Xu W."/>
            <person name="Pan J."/>
            <person name="Luo Z.H."/>
            <person name="Li M."/>
        </authorList>
    </citation>
    <scope>NUCLEOTIDE SEQUENCE [LARGE SCALE GENOMIC DNA]</scope>
    <source>
        <strain evidence="7">SpSt-767</strain>
    </source>
</reference>
<keyword evidence="2" id="KW-0175">Coiled coil</keyword>
<dbReference type="Gene3D" id="2.40.30.170">
    <property type="match status" value="1"/>
</dbReference>
<feature type="region of interest" description="Disordered" evidence="3">
    <location>
        <begin position="362"/>
        <end position="389"/>
    </location>
</feature>
<name>A0A7V6A491_9BACT</name>
<dbReference type="InterPro" id="IPR058624">
    <property type="entry name" value="MdtA-like_HH"/>
</dbReference>
<dbReference type="PANTHER" id="PTHR32347">
    <property type="entry name" value="EFFLUX SYSTEM COMPONENT YKNX-RELATED"/>
    <property type="match status" value="1"/>
</dbReference>
<dbReference type="AlphaFoldDB" id="A0A7V6A491"/>
<feature type="transmembrane region" description="Helical" evidence="4">
    <location>
        <begin position="19"/>
        <end position="36"/>
    </location>
</feature>
<proteinExistence type="predicted"/>
<evidence type="ECO:0000256" key="4">
    <source>
        <dbReference type="SAM" id="Phobius"/>
    </source>
</evidence>
<dbReference type="EMBL" id="DTGR01000159">
    <property type="protein sequence ID" value="HHS29989.1"/>
    <property type="molecule type" value="Genomic_DNA"/>
</dbReference>
<dbReference type="Pfam" id="PF25954">
    <property type="entry name" value="Beta-barrel_RND_2"/>
    <property type="match status" value="1"/>
</dbReference>
<evidence type="ECO:0000313" key="7">
    <source>
        <dbReference type="EMBL" id="HHS29989.1"/>
    </source>
</evidence>
<accession>A0A7V6A491</accession>
<dbReference type="InterPro" id="IPR050465">
    <property type="entry name" value="UPF0194_transport"/>
</dbReference>
<protein>
    <submittedName>
        <fullName evidence="7">HlyD family efflux transporter periplasmic adaptor subunit</fullName>
    </submittedName>
</protein>
<dbReference type="Pfam" id="PF25876">
    <property type="entry name" value="HH_MFP_RND"/>
    <property type="match status" value="1"/>
</dbReference>
<organism evidence="7">
    <name type="scientific">Desulfobacca acetoxidans</name>
    <dbReference type="NCBI Taxonomy" id="60893"/>
    <lineage>
        <taxon>Bacteria</taxon>
        <taxon>Pseudomonadati</taxon>
        <taxon>Thermodesulfobacteriota</taxon>
        <taxon>Desulfobaccia</taxon>
        <taxon>Desulfobaccales</taxon>
        <taxon>Desulfobaccaceae</taxon>
        <taxon>Desulfobacca</taxon>
    </lineage>
</organism>
<gene>
    <name evidence="7" type="ORF">ENV52_09860</name>
</gene>
<evidence type="ECO:0000256" key="1">
    <source>
        <dbReference type="ARBA" id="ARBA00004196"/>
    </source>
</evidence>
<dbReference type="Gene3D" id="2.40.50.100">
    <property type="match status" value="1"/>
</dbReference>
<comment type="subcellular location">
    <subcellularLocation>
        <location evidence="1">Cell envelope</location>
    </subcellularLocation>
</comment>